<organism evidence="1">
    <name type="scientific">Chaetoceros debilis</name>
    <dbReference type="NCBI Taxonomy" id="122233"/>
    <lineage>
        <taxon>Eukaryota</taxon>
        <taxon>Sar</taxon>
        <taxon>Stramenopiles</taxon>
        <taxon>Ochrophyta</taxon>
        <taxon>Bacillariophyta</taxon>
        <taxon>Coscinodiscophyceae</taxon>
        <taxon>Chaetocerotophycidae</taxon>
        <taxon>Chaetocerotales</taxon>
        <taxon>Chaetocerotaceae</taxon>
        <taxon>Chaetoceros</taxon>
    </lineage>
</organism>
<reference evidence="1" key="1">
    <citation type="submission" date="2021-01" db="EMBL/GenBank/DDBJ databases">
        <authorList>
            <person name="Corre E."/>
            <person name="Pelletier E."/>
            <person name="Niang G."/>
            <person name="Scheremetjew M."/>
            <person name="Finn R."/>
            <person name="Kale V."/>
            <person name="Holt S."/>
            <person name="Cochrane G."/>
            <person name="Meng A."/>
            <person name="Brown T."/>
            <person name="Cohen L."/>
        </authorList>
    </citation>
    <scope>NUCLEOTIDE SEQUENCE</scope>
    <source>
        <strain evidence="1">MM31A-1</strain>
    </source>
</reference>
<gene>
    <name evidence="1" type="ORF">CDEB00056_LOCUS17926</name>
    <name evidence="2" type="ORF">CDEB00056_LOCUS17927</name>
</gene>
<evidence type="ECO:0000313" key="2">
    <source>
        <dbReference type="EMBL" id="CAE0473074.1"/>
    </source>
</evidence>
<evidence type="ECO:0000313" key="1">
    <source>
        <dbReference type="EMBL" id="CAE0473073.1"/>
    </source>
</evidence>
<protein>
    <submittedName>
        <fullName evidence="1">Uncharacterized protein</fullName>
    </submittedName>
</protein>
<dbReference type="EMBL" id="HBIO01023325">
    <property type="protein sequence ID" value="CAE0473074.1"/>
    <property type="molecule type" value="Transcribed_RNA"/>
</dbReference>
<proteinExistence type="predicted"/>
<sequence>MLAPIASVVIAASASLALFFAVAPSMPLYSVKDIQLDHIHISLSRWMAISAKLFTGMEVHNDNMLGADLYSAHVDIYYPDWYGVLQHIGYLEETERFGKGGDCNPHEEDDRGMCLPDVTTSGRASASSTTIIENTITPTPFFSVQSRGKSTSNPGAITVYVQHVSPSTYLNILKHIFLQWGKIDIIVSGVAHVKTPLGIPLSLGLVCDNILDAGRIAFRSQDRRSLKIVGKTCAIEKVSTGWTGILEMAAEVKDRVMENYSVKGEKVSSNVDHHVQNKNSRYGDAAEAAIVRNEDKGSIQQLKKNGLEEFISSSEMILNWHDF</sequence>
<dbReference type="AlphaFoldDB" id="A0A6S8YFL8"/>
<name>A0A6S8YFL8_9STRA</name>
<accession>A0A6S8YFL8</accession>
<dbReference type="EMBL" id="HBIO01023322">
    <property type="protein sequence ID" value="CAE0473073.1"/>
    <property type="molecule type" value="Transcribed_RNA"/>
</dbReference>